<comment type="caution">
    <text evidence="1">The sequence shown here is derived from an EMBL/GenBank/DDBJ whole genome shotgun (WGS) entry which is preliminary data.</text>
</comment>
<dbReference type="OrthoDB" id="7742578at2759"/>
<organism evidence="1 2">
    <name type="scientific">Trichinella spiralis</name>
    <name type="common">Trichina worm</name>
    <dbReference type="NCBI Taxonomy" id="6334"/>
    <lineage>
        <taxon>Eukaryota</taxon>
        <taxon>Metazoa</taxon>
        <taxon>Ecdysozoa</taxon>
        <taxon>Nematoda</taxon>
        <taxon>Enoplea</taxon>
        <taxon>Dorylaimia</taxon>
        <taxon>Trichinellida</taxon>
        <taxon>Trichinellidae</taxon>
        <taxon>Trichinella</taxon>
    </lineage>
</organism>
<dbReference type="InterPro" id="IPR005312">
    <property type="entry name" value="DUF1759"/>
</dbReference>
<name>A0A0V1BWR5_TRISP</name>
<protein>
    <submittedName>
        <fullName evidence="1">Uncharacterized protein</fullName>
    </submittedName>
</protein>
<accession>A0A0V1BWR5</accession>
<gene>
    <name evidence="1" type="ORF">T01_7981</name>
</gene>
<evidence type="ECO:0000313" key="2">
    <source>
        <dbReference type="Proteomes" id="UP000054776"/>
    </source>
</evidence>
<dbReference type="InParanoid" id="A0A0V1BWR5"/>
<sequence>VVTSVHRHGSSVPDPDTSICEARSWNVARKHMTWWKNEEIKPEFYMYYVEHPKFSETLLEFLSFWEQFTAGIHNNTEIADVTKFTYLRSLLEGGKFGGSSLYARTLICAWCSTKLAIVAIIEWSAFRSMFALEAAQAGFPADFKSLELNTFGGLYTKYLKCNYSIADKHCDGEKF</sequence>
<dbReference type="Pfam" id="PF03564">
    <property type="entry name" value="DUF1759"/>
    <property type="match status" value="1"/>
</dbReference>
<evidence type="ECO:0000313" key="1">
    <source>
        <dbReference type="EMBL" id="KRY41368.1"/>
    </source>
</evidence>
<dbReference type="Proteomes" id="UP000054776">
    <property type="component" value="Unassembled WGS sequence"/>
</dbReference>
<proteinExistence type="predicted"/>
<keyword evidence="2" id="KW-1185">Reference proteome</keyword>
<reference evidence="1 2" key="1">
    <citation type="submission" date="2015-01" db="EMBL/GenBank/DDBJ databases">
        <title>Evolution of Trichinella species and genotypes.</title>
        <authorList>
            <person name="Korhonen P.K."/>
            <person name="Edoardo P."/>
            <person name="Giuseppe L.R."/>
            <person name="Gasser R.B."/>
        </authorList>
    </citation>
    <scope>NUCLEOTIDE SEQUENCE [LARGE SCALE GENOMIC DNA]</scope>
    <source>
        <strain evidence="1">ISS3</strain>
    </source>
</reference>
<dbReference type="EMBL" id="JYDH01000008">
    <property type="protein sequence ID" value="KRY41368.1"/>
    <property type="molecule type" value="Genomic_DNA"/>
</dbReference>
<feature type="non-terminal residue" evidence="1">
    <location>
        <position position="1"/>
    </location>
</feature>
<dbReference type="AlphaFoldDB" id="A0A0V1BWR5"/>